<protein>
    <recommendedName>
        <fullName evidence="3">Peptidase M61 catalytic domain-containing protein</fullName>
    </recommendedName>
</protein>
<sequence length="547" mass="61304">MASSKEPKVHLKITPEFNSLSEVYRLSIVLAIESAPLEEGSTVVAFPHVVKETCIRESELLAFDDNGELPVVIKDSTKEAGLAWIAGRNTTGNINLQYFATPSSAASAPGKPDLSLRCDQGGVLGSGLSFIPIPPGASRYRNVVEWDLSNAPSGTRAIWTFGEGPDVIERIGPASFLNDSVYMVGPVQSHPTKSTADSISEYYGYYWFGNLPSNIEVIKDMHHAFFLKVAEVFFDDSPSIQNPHRSFVRKTPTSFGGTSFNHSHIFDYDNQINQATDYDLVRRLAHETVHHWLGGSVTDERIDWFYEGVRNVLSVYLPFRSRFRSGDYFSSTINVLCTKYYTNPLIHLPQAELLKAATSDFYARELVSSRAWAFVVGVDLRARRMSKLIRPIEDLAIKPLVKKKANGEPHGLSEFVALLQPLMGEEIDERYEHMLKGSTILLPPEMFGAKTHRLIPKDQEILDFGFHMQSFDEGIVMDLKSGSRAQQAGLKDEDKILSSSHISLCVDNFESEMEVVIERQGLETRIKYWPRAFEKAGSWHMVKVEAA</sequence>
<dbReference type="Proteomes" id="UP000566819">
    <property type="component" value="Unassembled WGS sequence"/>
</dbReference>
<dbReference type="EMBL" id="JAAMPI010001050">
    <property type="protein sequence ID" value="KAF4626971.1"/>
    <property type="molecule type" value="Genomic_DNA"/>
</dbReference>
<evidence type="ECO:0000313" key="1">
    <source>
        <dbReference type="EMBL" id="KAF4626971.1"/>
    </source>
</evidence>
<proteinExistence type="predicted"/>
<dbReference type="AlphaFoldDB" id="A0A8H4RCU0"/>
<keyword evidence="2" id="KW-1185">Reference proteome</keyword>
<name>A0A8H4RCU0_9HELO</name>
<evidence type="ECO:0000313" key="2">
    <source>
        <dbReference type="Proteomes" id="UP000566819"/>
    </source>
</evidence>
<reference evidence="1 2" key="1">
    <citation type="submission" date="2020-03" db="EMBL/GenBank/DDBJ databases">
        <title>Draft Genome Sequence of Cudoniella acicularis.</title>
        <authorList>
            <person name="Buettner E."/>
            <person name="Kellner H."/>
        </authorList>
    </citation>
    <scope>NUCLEOTIDE SEQUENCE [LARGE SCALE GENOMIC DNA]</scope>
    <source>
        <strain evidence="1 2">DSM 108380</strain>
    </source>
</reference>
<dbReference type="OrthoDB" id="626167at2759"/>
<evidence type="ECO:0008006" key="3">
    <source>
        <dbReference type="Google" id="ProtNLM"/>
    </source>
</evidence>
<gene>
    <name evidence="1" type="ORF">G7Y89_g11181</name>
</gene>
<organism evidence="1 2">
    <name type="scientific">Cudoniella acicularis</name>
    <dbReference type="NCBI Taxonomy" id="354080"/>
    <lineage>
        <taxon>Eukaryota</taxon>
        <taxon>Fungi</taxon>
        <taxon>Dikarya</taxon>
        <taxon>Ascomycota</taxon>
        <taxon>Pezizomycotina</taxon>
        <taxon>Leotiomycetes</taxon>
        <taxon>Helotiales</taxon>
        <taxon>Tricladiaceae</taxon>
        <taxon>Cudoniella</taxon>
    </lineage>
</organism>
<comment type="caution">
    <text evidence="1">The sequence shown here is derived from an EMBL/GenBank/DDBJ whole genome shotgun (WGS) entry which is preliminary data.</text>
</comment>
<accession>A0A8H4RCU0</accession>